<dbReference type="EMBL" id="JAJOZR010000011">
    <property type="protein sequence ID" value="MCD7110824.1"/>
    <property type="molecule type" value="Genomic_DNA"/>
</dbReference>
<feature type="signal peptide" evidence="1">
    <location>
        <begin position="1"/>
        <end position="23"/>
    </location>
</feature>
<dbReference type="Proteomes" id="UP001139089">
    <property type="component" value="Unassembled WGS sequence"/>
</dbReference>
<name>A0A9X1NW67_9HYPH</name>
<dbReference type="RefSeq" id="WP_231815954.1">
    <property type="nucleotide sequence ID" value="NZ_JAJOZR010000011.1"/>
</dbReference>
<gene>
    <name evidence="2" type="ORF">LRX75_17460</name>
</gene>
<evidence type="ECO:0000313" key="3">
    <source>
        <dbReference type="Proteomes" id="UP001139089"/>
    </source>
</evidence>
<proteinExistence type="predicted"/>
<reference evidence="2" key="1">
    <citation type="submission" date="2021-12" db="EMBL/GenBank/DDBJ databases">
        <authorList>
            <person name="Li Y."/>
        </authorList>
    </citation>
    <scope>NUCLEOTIDE SEQUENCE</scope>
    <source>
        <strain evidence="2">DKSPLA3</strain>
    </source>
</reference>
<organism evidence="2 3">
    <name type="scientific">Rhizobium quercicola</name>
    <dbReference type="NCBI Taxonomy" id="2901226"/>
    <lineage>
        <taxon>Bacteria</taxon>
        <taxon>Pseudomonadati</taxon>
        <taxon>Pseudomonadota</taxon>
        <taxon>Alphaproteobacteria</taxon>
        <taxon>Hyphomicrobiales</taxon>
        <taxon>Rhizobiaceae</taxon>
        <taxon>Rhizobium/Agrobacterium group</taxon>
        <taxon>Rhizobium</taxon>
    </lineage>
</organism>
<keyword evidence="1" id="KW-0732">Signal</keyword>
<sequence>MSKRYAIAFTLVAALSSAPFAFAQSTAETRERIESLHGNSQGFDDSFKLLTEAMRFGDPVTVANLGAYPLTINANGETYEIQSDDDMVENYEKLVMQETQNSVAEQAYGDLIVNSDGVGFANGALWMAAICDTDDCGVSHWAITSINN</sequence>
<keyword evidence="3" id="KW-1185">Reference proteome</keyword>
<evidence type="ECO:0000256" key="1">
    <source>
        <dbReference type="SAM" id="SignalP"/>
    </source>
</evidence>
<evidence type="ECO:0000313" key="2">
    <source>
        <dbReference type="EMBL" id="MCD7110824.1"/>
    </source>
</evidence>
<accession>A0A9X1NW67</accession>
<comment type="caution">
    <text evidence="2">The sequence shown here is derived from an EMBL/GenBank/DDBJ whole genome shotgun (WGS) entry which is preliminary data.</text>
</comment>
<dbReference type="AlphaFoldDB" id="A0A9X1NW67"/>
<protein>
    <submittedName>
        <fullName evidence="2">Uncharacterized protein</fullName>
    </submittedName>
</protein>
<feature type="chain" id="PRO_5040813106" evidence="1">
    <location>
        <begin position="24"/>
        <end position="148"/>
    </location>
</feature>